<dbReference type="PANTHER" id="PTHR24416:SF620">
    <property type="entry name" value="TYROSINE-PROTEIN KINASE RECEPTOR TORSO"/>
    <property type="match status" value="1"/>
</dbReference>
<evidence type="ECO:0000256" key="12">
    <source>
        <dbReference type="ARBA" id="ARBA00023180"/>
    </source>
</evidence>
<dbReference type="GO" id="GO:0043235">
    <property type="term" value="C:receptor complex"/>
    <property type="evidence" value="ECO:0007669"/>
    <property type="project" value="TreeGrafter"/>
</dbReference>
<evidence type="ECO:0000256" key="9">
    <source>
        <dbReference type="ARBA" id="ARBA00022989"/>
    </source>
</evidence>
<dbReference type="PANTHER" id="PTHR24416">
    <property type="entry name" value="TYROSINE-PROTEIN KINASE RECEPTOR"/>
    <property type="match status" value="1"/>
</dbReference>
<gene>
    <name evidence="17" type="ORF">SFRICE_010108</name>
</gene>
<dbReference type="InterPro" id="IPR054166">
    <property type="entry name" value="Tor_FN3_3nd"/>
</dbReference>
<evidence type="ECO:0000256" key="7">
    <source>
        <dbReference type="ARBA" id="ARBA00022777"/>
    </source>
</evidence>
<dbReference type="GO" id="GO:0005524">
    <property type="term" value="F:ATP binding"/>
    <property type="evidence" value="ECO:0007669"/>
    <property type="project" value="UniProtKB-UniRule"/>
</dbReference>
<dbReference type="GO" id="GO:0005886">
    <property type="term" value="C:plasma membrane"/>
    <property type="evidence" value="ECO:0007669"/>
    <property type="project" value="TreeGrafter"/>
</dbReference>
<dbReference type="InterPro" id="IPR020635">
    <property type="entry name" value="Tyr_kinase_cat_dom"/>
</dbReference>
<dbReference type="InterPro" id="IPR050122">
    <property type="entry name" value="RTK"/>
</dbReference>
<keyword evidence="8 14" id="KW-0067">ATP-binding</keyword>
<feature type="binding site" evidence="14">
    <location>
        <position position="479"/>
    </location>
    <ligand>
        <name>ATP</name>
        <dbReference type="ChEBI" id="CHEBI:30616"/>
    </ligand>
</feature>
<evidence type="ECO:0000259" key="16">
    <source>
        <dbReference type="PROSITE" id="PS50011"/>
    </source>
</evidence>
<dbReference type="EC" id="2.7.10.1" evidence="2"/>
<keyword evidence="10" id="KW-0472">Membrane</keyword>
<accession>A0A2H1VVK8</accession>
<dbReference type="EMBL" id="ODYU01004535">
    <property type="protein sequence ID" value="SOQ44522.1"/>
    <property type="molecule type" value="Genomic_DNA"/>
</dbReference>
<evidence type="ECO:0000256" key="14">
    <source>
        <dbReference type="PROSITE-ProRule" id="PRU10141"/>
    </source>
</evidence>
<comment type="subcellular location">
    <subcellularLocation>
        <location evidence="1">Membrane</location>
        <topology evidence="1">Single-pass type I membrane protein</topology>
    </subcellularLocation>
</comment>
<keyword evidence="4" id="KW-0812">Transmembrane</keyword>
<keyword evidence="7" id="KW-0418">Kinase</keyword>
<dbReference type="InterPro" id="IPR001245">
    <property type="entry name" value="Ser-Thr/Tyr_kinase_cat_dom"/>
</dbReference>
<dbReference type="GO" id="GO:1902533">
    <property type="term" value="P:positive regulation of intracellular signal transduction"/>
    <property type="evidence" value="ECO:0007669"/>
    <property type="project" value="UniProtKB-ARBA"/>
</dbReference>
<dbReference type="Pfam" id="PF23008">
    <property type="entry name" value="FN3_Tor_3rd"/>
    <property type="match status" value="1"/>
</dbReference>
<feature type="domain" description="Protein kinase" evidence="16">
    <location>
        <begin position="450"/>
        <end position="753"/>
    </location>
</feature>
<dbReference type="Gene3D" id="3.30.200.20">
    <property type="entry name" value="Phosphorylase Kinase, domain 1"/>
    <property type="match status" value="1"/>
</dbReference>
<dbReference type="PROSITE" id="PS50011">
    <property type="entry name" value="PROTEIN_KINASE_DOM"/>
    <property type="match status" value="1"/>
</dbReference>
<evidence type="ECO:0000256" key="3">
    <source>
        <dbReference type="ARBA" id="ARBA00022679"/>
    </source>
</evidence>
<dbReference type="Pfam" id="PF23006">
    <property type="entry name" value="Tor_FN3_1st"/>
    <property type="match status" value="1"/>
</dbReference>
<dbReference type="SMART" id="SM00219">
    <property type="entry name" value="TyrKc"/>
    <property type="match status" value="1"/>
</dbReference>
<dbReference type="InterPro" id="IPR054167">
    <property type="entry name" value="Tor_FN3_1st"/>
</dbReference>
<dbReference type="InterPro" id="IPR011009">
    <property type="entry name" value="Kinase-like_dom_sf"/>
</dbReference>
<proteinExistence type="predicted"/>
<evidence type="ECO:0000256" key="11">
    <source>
        <dbReference type="ARBA" id="ARBA00023137"/>
    </source>
</evidence>
<dbReference type="PROSITE" id="PS00109">
    <property type="entry name" value="PROTEIN_KINASE_TYR"/>
    <property type="match status" value="1"/>
</dbReference>
<name>A0A2H1VVK8_SPOFR</name>
<dbReference type="InterPro" id="IPR008266">
    <property type="entry name" value="Tyr_kinase_AS"/>
</dbReference>
<dbReference type="GO" id="GO:0007169">
    <property type="term" value="P:cell surface receptor protein tyrosine kinase signaling pathway"/>
    <property type="evidence" value="ECO:0007669"/>
    <property type="project" value="TreeGrafter"/>
</dbReference>
<dbReference type="AlphaFoldDB" id="A0A2H1VVK8"/>
<dbReference type="SUPFAM" id="SSF56112">
    <property type="entry name" value="Protein kinase-like (PK-like)"/>
    <property type="match status" value="1"/>
</dbReference>
<evidence type="ECO:0000256" key="15">
    <source>
        <dbReference type="SAM" id="MobiDB-lite"/>
    </source>
</evidence>
<dbReference type="Gene3D" id="1.10.510.10">
    <property type="entry name" value="Transferase(Phosphotransferase) domain 1"/>
    <property type="match status" value="1"/>
</dbReference>
<dbReference type="InterPro" id="IPR017441">
    <property type="entry name" value="Protein_kinase_ATP_BS"/>
</dbReference>
<evidence type="ECO:0000256" key="4">
    <source>
        <dbReference type="ARBA" id="ARBA00022692"/>
    </source>
</evidence>
<feature type="region of interest" description="Disordered" evidence="15">
    <location>
        <begin position="803"/>
        <end position="826"/>
    </location>
</feature>
<keyword evidence="11" id="KW-0829">Tyrosine-protein kinase</keyword>
<evidence type="ECO:0000256" key="8">
    <source>
        <dbReference type="ARBA" id="ARBA00022840"/>
    </source>
</evidence>
<dbReference type="GO" id="GO:0004714">
    <property type="term" value="F:transmembrane receptor protein tyrosine kinase activity"/>
    <property type="evidence" value="ECO:0007669"/>
    <property type="project" value="UniProtKB-EC"/>
</dbReference>
<feature type="compositionally biased region" description="Polar residues" evidence="15">
    <location>
        <begin position="808"/>
        <end position="826"/>
    </location>
</feature>
<keyword evidence="5" id="KW-0732">Signal</keyword>
<dbReference type="FunFam" id="1.10.510.10:FF:000190">
    <property type="entry name" value="Proto-oncogene tyrosine-protein kinase receptor Ret"/>
    <property type="match status" value="1"/>
</dbReference>
<evidence type="ECO:0000313" key="17">
    <source>
        <dbReference type="EMBL" id="SOQ44522.1"/>
    </source>
</evidence>
<keyword evidence="12" id="KW-0325">Glycoprotein</keyword>
<dbReference type="InterPro" id="IPR000719">
    <property type="entry name" value="Prot_kinase_dom"/>
</dbReference>
<evidence type="ECO:0000256" key="10">
    <source>
        <dbReference type="ARBA" id="ARBA00023136"/>
    </source>
</evidence>
<comment type="catalytic activity">
    <reaction evidence="13">
        <text>L-tyrosyl-[protein] + ATP = O-phospho-L-tyrosyl-[protein] + ADP + H(+)</text>
        <dbReference type="Rhea" id="RHEA:10596"/>
        <dbReference type="Rhea" id="RHEA-COMP:10136"/>
        <dbReference type="Rhea" id="RHEA-COMP:20101"/>
        <dbReference type="ChEBI" id="CHEBI:15378"/>
        <dbReference type="ChEBI" id="CHEBI:30616"/>
        <dbReference type="ChEBI" id="CHEBI:46858"/>
        <dbReference type="ChEBI" id="CHEBI:61978"/>
        <dbReference type="ChEBI" id="CHEBI:456216"/>
        <dbReference type="EC" id="2.7.10.1"/>
    </reaction>
</comment>
<dbReference type="CDD" id="cd00192">
    <property type="entry name" value="PTKc"/>
    <property type="match status" value="1"/>
</dbReference>
<reference evidence="17" key="1">
    <citation type="submission" date="2016-07" db="EMBL/GenBank/DDBJ databases">
        <authorList>
            <person name="Bretaudeau A."/>
        </authorList>
    </citation>
    <scope>NUCLEOTIDE SEQUENCE</scope>
    <source>
        <strain evidence="17">Rice</strain>
        <tissue evidence="17">Whole body</tissue>
    </source>
</reference>
<evidence type="ECO:0000256" key="6">
    <source>
        <dbReference type="ARBA" id="ARBA00022741"/>
    </source>
</evidence>
<evidence type="ECO:0000256" key="13">
    <source>
        <dbReference type="ARBA" id="ARBA00051243"/>
    </source>
</evidence>
<evidence type="ECO:0000256" key="1">
    <source>
        <dbReference type="ARBA" id="ARBA00004479"/>
    </source>
</evidence>
<dbReference type="PROSITE" id="PS00107">
    <property type="entry name" value="PROTEIN_KINASE_ATP"/>
    <property type="match status" value="1"/>
</dbReference>
<dbReference type="Pfam" id="PF21468">
    <property type="entry name" value="Tor_FN3_2nd"/>
    <property type="match status" value="1"/>
</dbReference>
<organism evidence="17">
    <name type="scientific">Spodoptera frugiperda</name>
    <name type="common">Fall armyworm</name>
    <dbReference type="NCBI Taxonomy" id="7108"/>
    <lineage>
        <taxon>Eukaryota</taxon>
        <taxon>Metazoa</taxon>
        <taxon>Ecdysozoa</taxon>
        <taxon>Arthropoda</taxon>
        <taxon>Hexapoda</taxon>
        <taxon>Insecta</taxon>
        <taxon>Pterygota</taxon>
        <taxon>Neoptera</taxon>
        <taxon>Endopterygota</taxon>
        <taxon>Lepidoptera</taxon>
        <taxon>Glossata</taxon>
        <taxon>Ditrysia</taxon>
        <taxon>Noctuoidea</taxon>
        <taxon>Noctuidae</taxon>
        <taxon>Amphipyrinae</taxon>
        <taxon>Spodoptera</taxon>
    </lineage>
</organism>
<protein>
    <recommendedName>
        <fullName evidence="2">receptor protein-tyrosine kinase</fullName>
        <ecNumber evidence="2">2.7.10.1</ecNumber>
    </recommendedName>
</protein>
<keyword evidence="6 14" id="KW-0547">Nucleotide-binding</keyword>
<evidence type="ECO:0000256" key="2">
    <source>
        <dbReference type="ARBA" id="ARBA00011902"/>
    </source>
</evidence>
<keyword evidence="9" id="KW-1133">Transmembrane helix</keyword>
<dbReference type="Pfam" id="PF07714">
    <property type="entry name" value="PK_Tyr_Ser-Thr"/>
    <property type="match status" value="1"/>
</dbReference>
<keyword evidence="3" id="KW-0808">Transferase</keyword>
<sequence length="826" mass="94168">MYYKKFERYIALCLLKQITLTLYVSGKPTGGENSKIITDFQLNDLALDVCTQLELFVNVTVNRCMENYWAPEESMPQLSPHVRIRCWRNKSIWFQIKPSENFQLVALVPHPNNDDYFIQHSIVEPWGEFEEMPITPQVNYTIWSTELKDGSPVKWRRGDTLPPHDRLMAQENKTYEIKKFFHPTVDPSVLDGRFTWNTSGDADVCFDVLNFCGKSNLKQKKIWPNNENIEPYVVFDRLPVEDECIMEVVGMYGTTKVTYRTPYCYPGDCPPSPMEPEMATNITIFAIEDSFDSWEVHVSWARPDVLHDLYNVSLWMDEVETQRIILPGDVTEAVFRNVTSNNSFGLYQVAIRSKLGNKTATTIRQAQFPDTAGAARGAEQAGGAGVAAVGAGCAAAAALALLCRCRRRRDHLPVPSYKPQDDKPLKEGDTDVLEVWSETEDRWEVRADKLVLHEVIGEGAFGVVRRATLAPHSMLVAVKMLKDFPSLEEIRSFRSEMELMKSVGVHPHLVSLVGCCSGRRPLIIAEYCSRGDLLSYLRCTWDVMLSKRNAKYYNNNIDVSDYRNDLFKCKAQMESSKLVVNKLYELQEICDKELTALDLLSFCRQIAMGMEFLAANRVVHRDLAARNILVTADRTLKIADFGLSRDVYEENQYKQKGNGKMPIRWMALESLTRRIYTTQSDVWSFGVVVWEVATVGGSPYAAVPAARLPRLLRAGYRMPRPNNCSPQLYDIMLSCWRTHPRDRPTFADLHQRLDELLNSACANQYLSLEIDADDAPPTPKHHRYIKMLMRGKRAWSRGETYERPLKAPQSNHYTSPPDSLSAQPAS</sequence>
<evidence type="ECO:0000256" key="5">
    <source>
        <dbReference type="ARBA" id="ARBA00022729"/>
    </source>
</evidence>
<dbReference type="InterPro" id="IPR049336">
    <property type="entry name" value="Tor_FN3_2nd"/>
</dbReference>